<keyword evidence="1" id="KW-1185">Reference proteome</keyword>
<name>A0A0M3I5A5_ASCLU</name>
<sequence length="69" mass="7497">MVSSEGADLWYSHRKTTNRQFDADEMSAERGVDGWSSRIPIPTDPPLAGIQQLSGALGGQKKLMASMAF</sequence>
<dbReference type="Proteomes" id="UP000036681">
    <property type="component" value="Unplaced"/>
</dbReference>
<protein>
    <submittedName>
        <fullName evidence="2">Uncharacterized protein</fullName>
    </submittedName>
</protein>
<organism evidence="1 2">
    <name type="scientific">Ascaris lumbricoides</name>
    <name type="common">Giant roundworm</name>
    <dbReference type="NCBI Taxonomy" id="6252"/>
    <lineage>
        <taxon>Eukaryota</taxon>
        <taxon>Metazoa</taxon>
        <taxon>Ecdysozoa</taxon>
        <taxon>Nematoda</taxon>
        <taxon>Chromadorea</taxon>
        <taxon>Rhabditida</taxon>
        <taxon>Spirurina</taxon>
        <taxon>Ascaridomorpha</taxon>
        <taxon>Ascaridoidea</taxon>
        <taxon>Ascarididae</taxon>
        <taxon>Ascaris</taxon>
    </lineage>
</organism>
<dbReference type="WBParaSite" id="ALUE_0001209201-mRNA-1">
    <property type="protein sequence ID" value="ALUE_0001209201-mRNA-1"/>
    <property type="gene ID" value="ALUE_0001209201"/>
</dbReference>
<proteinExistence type="predicted"/>
<accession>A0A0M3I5A5</accession>
<evidence type="ECO:0000313" key="1">
    <source>
        <dbReference type="Proteomes" id="UP000036681"/>
    </source>
</evidence>
<dbReference type="AlphaFoldDB" id="A0A0M3I5A5"/>
<reference evidence="2" key="1">
    <citation type="submission" date="2017-02" db="UniProtKB">
        <authorList>
            <consortium name="WormBaseParasite"/>
        </authorList>
    </citation>
    <scope>IDENTIFICATION</scope>
</reference>
<evidence type="ECO:0000313" key="2">
    <source>
        <dbReference type="WBParaSite" id="ALUE_0001209201-mRNA-1"/>
    </source>
</evidence>